<evidence type="ECO:0000259" key="3">
    <source>
        <dbReference type="Pfam" id="PF13439"/>
    </source>
</evidence>
<keyword evidence="1" id="KW-0808">Transferase</keyword>
<feature type="domain" description="Glycosyltransferase subfamily 4-like N-terminal" evidence="3">
    <location>
        <begin position="98"/>
        <end position="187"/>
    </location>
</feature>
<dbReference type="PANTHER" id="PTHR46401">
    <property type="entry name" value="GLYCOSYLTRANSFERASE WBBK-RELATED"/>
    <property type="match status" value="1"/>
</dbReference>
<proteinExistence type="predicted"/>
<dbReference type="EMBL" id="JABXWD010000277">
    <property type="protein sequence ID" value="MBV6342545.1"/>
    <property type="molecule type" value="Genomic_DNA"/>
</dbReference>
<dbReference type="Pfam" id="PF13439">
    <property type="entry name" value="Glyco_transf_4"/>
    <property type="match status" value="1"/>
</dbReference>
<evidence type="ECO:0000259" key="2">
    <source>
        <dbReference type="Pfam" id="PF00534"/>
    </source>
</evidence>
<dbReference type="CDD" id="cd03809">
    <property type="entry name" value="GT4_MtfB-like"/>
    <property type="match status" value="1"/>
</dbReference>
<keyword evidence="5" id="KW-1185">Reference proteome</keyword>
<dbReference type="Pfam" id="PF00534">
    <property type="entry name" value="Glycos_transf_1"/>
    <property type="match status" value="1"/>
</dbReference>
<organism evidence="4 5">
    <name type="scientific">Candidatus Magnetobacterium casense</name>
    <dbReference type="NCBI Taxonomy" id="1455061"/>
    <lineage>
        <taxon>Bacteria</taxon>
        <taxon>Pseudomonadati</taxon>
        <taxon>Nitrospirota</taxon>
        <taxon>Thermodesulfovibrionia</taxon>
        <taxon>Thermodesulfovibrionales</taxon>
        <taxon>Candidatus Magnetobacteriaceae</taxon>
        <taxon>Candidatus Magnetobacterium</taxon>
    </lineage>
</organism>
<dbReference type="InterPro" id="IPR001296">
    <property type="entry name" value="Glyco_trans_1"/>
</dbReference>
<evidence type="ECO:0000313" key="5">
    <source>
        <dbReference type="Proteomes" id="UP001196980"/>
    </source>
</evidence>
<reference evidence="4 5" key="1">
    <citation type="journal article" date="2020" name="J Geophys Res Biogeosci">
        <title>Magnetotaxis as an Adaptation to Enable Bacterial Shuttling of Microbial Sulfur and Sulfur Cycling Across Aquatic Oxic#Anoxic Interfaces.</title>
        <authorList>
            <person name="Li J."/>
            <person name="Liu P."/>
            <person name="Wang J."/>
            <person name="Roberts A.P."/>
            <person name="Pan Y."/>
        </authorList>
    </citation>
    <scope>NUCLEOTIDE SEQUENCE [LARGE SCALE GENOMIC DNA]</scope>
    <source>
        <strain evidence="4 5">MYR-1_YQ</strain>
    </source>
</reference>
<name>A0ABS6S114_9BACT</name>
<dbReference type="PANTHER" id="PTHR46401:SF2">
    <property type="entry name" value="GLYCOSYLTRANSFERASE WBBK-RELATED"/>
    <property type="match status" value="1"/>
</dbReference>
<gene>
    <name evidence="4" type="ORF">HWQ67_13215</name>
</gene>
<feature type="domain" description="Glycosyl transferase family 1" evidence="2">
    <location>
        <begin position="208"/>
        <end position="359"/>
    </location>
</feature>
<dbReference type="InterPro" id="IPR028098">
    <property type="entry name" value="Glyco_trans_4-like_N"/>
</dbReference>
<protein>
    <submittedName>
        <fullName evidence="4">Glycosyltransferase family 4 protein</fullName>
    </submittedName>
</protein>
<comment type="caution">
    <text evidence="4">The sequence shown here is derived from an EMBL/GenBank/DDBJ whole genome shotgun (WGS) entry which is preliminary data.</text>
</comment>
<evidence type="ECO:0000256" key="1">
    <source>
        <dbReference type="ARBA" id="ARBA00022679"/>
    </source>
</evidence>
<evidence type="ECO:0000313" key="4">
    <source>
        <dbReference type="EMBL" id="MBV6342545.1"/>
    </source>
</evidence>
<dbReference type="Proteomes" id="UP001196980">
    <property type="component" value="Unassembled WGS sequence"/>
</dbReference>
<accession>A0ABS6S114</accession>
<sequence>MVIAIDGLYLLMPKTGLGRYVDSLVSGLLKVAPENKYYLYDGPLDDAICRMERLSADPATLAGFTDLSRFAVPTLTAKRTLAALSGYLTGRCTRALDEVDVFWGPGFKGVYRASFKTVITVADMAHEYYPQSIPRALVGFMKHRLPRQLRRADTIIAISENTKADIIKFHNIDASKIEVIYPGVGTEFSPVTDPETLAAVTRRYRLPQHYILYVGAVQPRKNVESLIVAAAGLQRTHKLVIAGGVQWNSDGIGALIDRTGVRDRVVFTGYVRDCDLPAIYCMATAFVMPSLYEGFGLPILEAMACATPVVTSNTSSLPEAAGTAAILVDPQSTEELSIAVNSIIDDTQLQAKLKEKGLKQAANFSWTKSAQQMLDTFAAVMTKQ</sequence>
<dbReference type="RefSeq" id="WP_218253161.1">
    <property type="nucleotide sequence ID" value="NZ_JABXWD010000277.1"/>
</dbReference>